<dbReference type="PANTHER" id="PTHR43400:SF10">
    <property type="entry name" value="3-OXOSTEROID 1-DEHYDROGENASE"/>
    <property type="match status" value="1"/>
</dbReference>
<comment type="cofactor">
    <cofactor evidence="1">
        <name>FAD</name>
        <dbReference type="ChEBI" id="CHEBI:57692"/>
    </cofactor>
</comment>
<keyword evidence="2" id="KW-0285">Flavoprotein</keyword>
<gene>
    <name evidence="6" type="primary">helE-10</name>
    <name evidence="6" type="ORF">Forpi1262_v018381</name>
</gene>
<dbReference type="InterPro" id="IPR003953">
    <property type="entry name" value="FAD-dep_OxRdtase_2_FAD-bd"/>
</dbReference>
<reference evidence="6" key="1">
    <citation type="submission" date="2021-04" db="EMBL/GenBank/DDBJ databases">
        <title>First draft genome resource for Brassicaceae pathogens Fusarium oxysporum f. sp. raphani and Fusarium oxysporum f. sp. rapae.</title>
        <authorList>
            <person name="Asai S."/>
        </authorList>
    </citation>
    <scope>NUCLEOTIDE SEQUENCE</scope>
    <source>
        <strain evidence="6">Tf1262</strain>
    </source>
</reference>
<evidence type="ECO:0000259" key="5">
    <source>
        <dbReference type="Pfam" id="PF00890"/>
    </source>
</evidence>
<keyword evidence="3" id="KW-0274">FAD</keyword>
<organism evidence="6 7">
    <name type="scientific">Fusarium oxysporum f. sp. raphani</name>
    <dbReference type="NCBI Taxonomy" id="96318"/>
    <lineage>
        <taxon>Eukaryota</taxon>
        <taxon>Fungi</taxon>
        <taxon>Dikarya</taxon>
        <taxon>Ascomycota</taxon>
        <taxon>Pezizomycotina</taxon>
        <taxon>Sordariomycetes</taxon>
        <taxon>Hypocreomycetidae</taxon>
        <taxon>Hypocreales</taxon>
        <taxon>Nectriaceae</taxon>
        <taxon>Fusarium</taxon>
        <taxon>Fusarium oxysporum species complex</taxon>
    </lineage>
</organism>
<accession>A0A8J5NFV8</accession>
<dbReference type="AlphaFoldDB" id="A0A8J5NFV8"/>
<proteinExistence type="predicted"/>
<sequence length="236" mass="26102">MSSRNTRIMCSEVQQVSGRGGTHNLDGKAVFECDILVIGAGAAGLAAAAAVHDEGRRVIVIEKEDHVGGTTFGSGGCMWIPNNLFMQELGIEDSTEQADCYINAVEKATRPALAEGTARQALRNRWLKAFLMQGPEMMRYFRDQGFRWMPLPSKIPDYHPHVEGAVEHGRTLDPEVFDAATLEDWLKYLPAQSKMPVIPRFQDLFISTRHTSSTSRTTESAASIQCMGRPTSMVNR</sequence>
<evidence type="ECO:0000256" key="4">
    <source>
        <dbReference type="ARBA" id="ARBA00023002"/>
    </source>
</evidence>
<feature type="domain" description="FAD-dependent oxidoreductase 2 FAD-binding" evidence="5">
    <location>
        <begin position="34"/>
        <end position="161"/>
    </location>
</feature>
<dbReference type="Proteomes" id="UP000693942">
    <property type="component" value="Unassembled WGS sequence"/>
</dbReference>
<dbReference type="Pfam" id="PF00890">
    <property type="entry name" value="FAD_binding_2"/>
    <property type="match status" value="1"/>
</dbReference>
<dbReference type="InterPro" id="IPR050315">
    <property type="entry name" value="FAD-oxidoreductase_2"/>
</dbReference>
<dbReference type="GO" id="GO:0016491">
    <property type="term" value="F:oxidoreductase activity"/>
    <property type="evidence" value="ECO:0007669"/>
    <property type="project" value="UniProtKB-KW"/>
</dbReference>
<evidence type="ECO:0000256" key="3">
    <source>
        <dbReference type="ARBA" id="ARBA00022827"/>
    </source>
</evidence>
<dbReference type="PANTHER" id="PTHR43400">
    <property type="entry name" value="FUMARATE REDUCTASE"/>
    <property type="match status" value="1"/>
</dbReference>
<name>A0A8J5NFV8_FUSOX</name>
<evidence type="ECO:0000313" key="6">
    <source>
        <dbReference type="EMBL" id="KAG7405669.1"/>
    </source>
</evidence>
<keyword evidence="4" id="KW-0560">Oxidoreductase</keyword>
<protein>
    <submittedName>
        <fullName evidence="6">3-ketosteroid 1-dehydrogenase helE</fullName>
    </submittedName>
</protein>
<evidence type="ECO:0000313" key="7">
    <source>
        <dbReference type="Proteomes" id="UP000693942"/>
    </source>
</evidence>
<evidence type="ECO:0000256" key="1">
    <source>
        <dbReference type="ARBA" id="ARBA00001974"/>
    </source>
</evidence>
<evidence type="ECO:0000256" key="2">
    <source>
        <dbReference type="ARBA" id="ARBA00022630"/>
    </source>
</evidence>
<dbReference type="EMBL" id="JAELUR010000033">
    <property type="protein sequence ID" value="KAG7405669.1"/>
    <property type="molecule type" value="Genomic_DNA"/>
</dbReference>
<comment type="caution">
    <text evidence="6">The sequence shown here is derived from an EMBL/GenBank/DDBJ whole genome shotgun (WGS) entry which is preliminary data.</text>
</comment>